<dbReference type="Proteomes" id="UP000289152">
    <property type="component" value="Unassembled WGS sequence"/>
</dbReference>
<dbReference type="SUPFAM" id="SSF48371">
    <property type="entry name" value="ARM repeat"/>
    <property type="match status" value="1"/>
</dbReference>
<evidence type="ECO:0000256" key="7">
    <source>
        <dbReference type="ARBA" id="ARBA00022776"/>
    </source>
</evidence>
<evidence type="ECO:0000256" key="8">
    <source>
        <dbReference type="ARBA" id="ARBA00023212"/>
    </source>
</evidence>
<dbReference type="GO" id="GO:0044732">
    <property type="term" value="C:mitotic spindle pole body"/>
    <property type="evidence" value="ECO:0007669"/>
    <property type="project" value="UniProtKB-ARBA"/>
</dbReference>
<feature type="region of interest" description="Disordered" evidence="11">
    <location>
        <begin position="2085"/>
        <end position="2134"/>
    </location>
</feature>
<dbReference type="GO" id="GO:1990498">
    <property type="term" value="C:mitotic spindle microtubule"/>
    <property type="evidence" value="ECO:0007669"/>
    <property type="project" value="UniProtKB-ARBA"/>
</dbReference>
<name>A0A4Q1BVX9_TREME</name>
<dbReference type="GO" id="GO:0061863">
    <property type="term" value="F:microtubule plus end polymerase"/>
    <property type="evidence" value="ECO:0007669"/>
    <property type="project" value="InterPro"/>
</dbReference>
<feature type="region of interest" description="Disordered" evidence="11">
    <location>
        <begin position="255"/>
        <end position="279"/>
    </location>
</feature>
<dbReference type="GO" id="GO:0051301">
    <property type="term" value="P:cell division"/>
    <property type="evidence" value="ECO:0007669"/>
    <property type="project" value="UniProtKB-KW"/>
</dbReference>
<comment type="subcellular location">
    <subcellularLocation>
        <location evidence="1">Cytoplasm</location>
        <location evidence="1">Cytoskeleton</location>
        <location evidence="1">Spindle</location>
    </subcellularLocation>
</comment>
<dbReference type="GO" id="GO:0046785">
    <property type="term" value="P:microtubule polymerization"/>
    <property type="evidence" value="ECO:0007669"/>
    <property type="project" value="InterPro"/>
</dbReference>
<keyword evidence="3" id="KW-0963">Cytoplasm</keyword>
<dbReference type="InterPro" id="IPR048491">
    <property type="entry name" value="XMAP215_CLASP_TOG"/>
</dbReference>
<dbReference type="SMART" id="SM01349">
    <property type="entry name" value="TOG"/>
    <property type="match status" value="5"/>
</dbReference>
<dbReference type="GO" id="GO:0005881">
    <property type="term" value="C:cytoplasmic microtubule"/>
    <property type="evidence" value="ECO:0007669"/>
    <property type="project" value="UniProtKB-ARBA"/>
</dbReference>
<feature type="domain" description="TOG" evidence="12">
    <location>
        <begin position="672"/>
        <end position="906"/>
    </location>
</feature>
<comment type="caution">
    <text evidence="13">The sequence shown here is derived from an EMBL/GenBank/DDBJ whole genome shotgun (WGS) entry which is preliminary data.</text>
</comment>
<evidence type="ECO:0000256" key="4">
    <source>
        <dbReference type="ARBA" id="ARBA00022618"/>
    </source>
</evidence>
<evidence type="ECO:0000313" key="13">
    <source>
        <dbReference type="EMBL" id="RXK42278.1"/>
    </source>
</evidence>
<gene>
    <name evidence="13" type="ORF">M231_00268</name>
</gene>
<dbReference type="InterPro" id="IPR034085">
    <property type="entry name" value="TOG"/>
</dbReference>
<organism evidence="13 14">
    <name type="scientific">Tremella mesenterica</name>
    <name type="common">Jelly fungus</name>
    <dbReference type="NCBI Taxonomy" id="5217"/>
    <lineage>
        <taxon>Eukaryota</taxon>
        <taxon>Fungi</taxon>
        <taxon>Dikarya</taxon>
        <taxon>Basidiomycota</taxon>
        <taxon>Agaricomycotina</taxon>
        <taxon>Tremellomycetes</taxon>
        <taxon>Tremellales</taxon>
        <taxon>Tremellaceae</taxon>
        <taxon>Tremella</taxon>
    </lineage>
</organism>
<feature type="domain" description="TOG" evidence="12">
    <location>
        <begin position="15"/>
        <end position="257"/>
    </location>
</feature>
<keyword evidence="6" id="KW-0677">Repeat</keyword>
<feature type="compositionally biased region" description="Low complexity" evidence="11">
    <location>
        <begin position="1194"/>
        <end position="1217"/>
    </location>
</feature>
<feature type="domain" description="TOG" evidence="12">
    <location>
        <begin position="298"/>
        <end position="540"/>
    </location>
</feature>
<feature type="compositionally biased region" description="Polar residues" evidence="11">
    <location>
        <begin position="1233"/>
        <end position="1243"/>
    </location>
</feature>
<evidence type="ECO:0000256" key="9">
    <source>
        <dbReference type="ARBA" id="ARBA00025722"/>
    </source>
</evidence>
<evidence type="ECO:0000259" key="12">
    <source>
        <dbReference type="SMART" id="SM01349"/>
    </source>
</evidence>
<dbReference type="InParanoid" id="A0A4Q1BVX9"/>
<feature type="domain" description="TOG" evidence="12">
    <location>
        <begin position="1313"/>
        <end position="1563"/>
    </location>
</feature>
<dbReference type="GO" id="GO:0000022">
    <property type="term" value="P:mitotic spindle elongation"/>
    <property type="evidence" value="ECO:0007669"/>
    <property type="project" value="UniProtKB-ARBA"/>
</dbReference>
<dbReference type="PANTHER" id="PTHR12609">
    <property type="entry name" value="MICROTUBULE ASSOCIATED PROTEIN XMAP215"/>
    <property type="match status" value="1"/>
</dbReference>
<feature type="repeat" description="HEAT" evidence="10">
    <location>
        <begin position="474"/>
        <end position="512"/>
    </location>
</feature>
<keyword evidence="14" id="KW-1185">Reference proteome</keyword>
<keyword evidence="4" id="KW-0132">Cell division</keyword>
<protein>
    <recommendedName>
        <fullName evidence="12">TOG domain-containing protein</fullName>
    </recommendedName>
</protein>
<dbReference type="GO" id="GO:0051010">
    <property type="term" value="F:microtubule plus-end binding"/>
    <property type="evidence" value="ECO:0007669"/>
    <property type="project" value="InterPro"/>
</dbReference>
<dbReference type="InterPro" id="IPR011989">
    <property type="entry name" value="ARM-like"/>
</dbReference>
<feature type="compositionally biased region" description="Low complexity" evidence="11">
    <location>
        <begin position="2164"/>
        <end position="2175"/>
    </location>
</feature>
<evidence type="ECO:0000256" key="6">
    <source>
        <dbReference type="ARBA" id="ARBA00022737"/>
    </source>
</evidence>
<keyword evidence="7" id="KW-0131">Cell cycle</keyword>
<feature type="domain" description="TOG" evidence="12">
    <location>
        <begin position="936"/>
        <end position="1171"/>
    </location>
</feature>
<keyword evidence="5" id="KW-0493">Microtubule</keyword>
<comment type="similarity">
    <text evidence="9">Belongs to the TOG/XMAP215 family.</text>
</comment>
<evidence type="ECO:0000256" key="11">
    <source>
        <dbReference type="SAM" id="MobiDB-lite"/>
    </source>
</evidence>
<dbReference type="InterPro" id="IPR024395">
    <property type="entry name" value="CLASP_N_dom"/>
</dbReference>
<evidence type="ECO:0000256" key="1">
    <source>
        <dbReference type="ARBA" id="ARBA00004186"/>
    </source>
</evidence>
<evidence type="ECO:0000256" key="10">
    <source>
        <dbReference type="PROSITE-ProRule" id="PRU00103"/>
    </source>
</evidence>
<evidence type="ECO:0000256" key="5">
    <source>
        <dbReference type="ARBA" id="ARBA00022701"/>
    </source>
</evidence>
<feature type="region of interest" description="Disordered" evidence="11">
    <location>
        <begin position="1974"/>
        <end position="2018"/>
    </location>
</feature>
<dbReference type="VEuPathDB" id="FungiDB:TREMEDRAFT_71988"/>
<dbReference type="InterPro" id="IPR016024">
    <property type="entry name" value="ARM-type_fold"/>
</dbReference>
<feature type="compositionally biased region" description="Polar residues" evidence="11">
    <location>
        <begin position="1256"/>
        <end position="1284"/>
    </location>
</feature>
<keyword evidence="8" id="KW-0206">Cytoskeleton</keyword>
<reference evidence="13 14" key="1">
    <citation type="submission" date="2016-06" db="EMBL/GenBank/DDBJ databases">
        <title>Evolution of pathogenesis and genome organization in the Tremellales.</title>
        <authorList>
            <person name="Cuomo C."/>
            <person name="Litvintseva A."/>
            <person name="Heitman J."/>
            <person name="Chen Y."/>
            <person name="Sun S."/>
            <person name="Springer D."/>
            <person name="Dromer F."/>
            <person name="Young S."/>
            <person name="Zeng Q."/>
            <person name="Chapman S."/>
            <person name="Gujja S."/>
            <person name="Saif S."/>
            <person name="Birren B."/>
        </authorList>
    </citation>
    <scope>NUCLEOTIDE SEQUENCE [LARGE SCALE GENOMIC DNA]</scope>
    <source>
        <strain evidence="13 14">ATCC 28783</strain>
    </source>
</reference>
<comment type="similarity">
    <text evidence="2">Belongs to the CLASP family.</text>
</comment>
<dbReference type="GO" id="GO:0099070">
    <property type="term" value="C:static microtubule bundle"/>
    <property type="evidence" value="ECO:0007669"/>
    <property type="project" value="UniProtKB-ARBA"/>
</dbReference>
<accession>A0A4Q1BVX9</accession>
<dbReference type="PROSITE" id="PS50077">
    <property type="entry name" value="HEAT_REPEAT"/>
    <property type="match status" value="1"/>
</dbReference>
<evidence type="ECO:0000256" key="3">
    <source>
        <dbReference type="ARBA" id="ARBA00022490"/>
    </source>
</evidence>
<feature type="compositionally biased region" description="Polar residues" evidence="11">
    <location>
        <begin position="1975"/>
        <end position="1984"/>
    </location>
</feature>
<dbReference type="GO" id="GO:0051315">
    <property type="term" value="P:attachment of mitotic spindle microtubules to kinetochore"/>
    <property type="evidence" value="ECO:0007669"/>
    <property type="project" value="UniProtKB-ARBA"/>
</dbReference>
<dbReference type="InterPro" id="IPR045110">
    <property type="entry name" value="XMAP215"/>
</dbReference>
<feature type="region of interest" description="Disordered" evidence="11">
    <location>
        <begin position="540"/>
        <end position="682"/>
    </location>
</feature>
<feature type="region of interest" description="Disordered" evidence="11">
    <location>
        <begin position="1192"/>
        <end position="1284"/>
    </location>
</feature>
<dbReference type="Gene3D" id="1.25.10.10">
    <property type="entry name" value="Leucine-rich Repeat Variant"/>
    <property type="match status" value="5"/>
</dbReference>
<feature type="compositionally biased region" description="Polar residues" evidence="11">
    <location>
        <begin position="564"/>
        <end position="581"/>
    </location>
</feature>
<dbReference type="Pfam" id="PF21040">
    <property type="entry name" value="CEP104-like_TOG"/>
    <property type="match status" value="1"/>
</dbReference>
<dbReference type="OrthoDB" id="205662at2759"/>
<feature type="region of interest" description="Disordered" evidence="11">
    <location>
        <begin position="2146"/>
        <end position="2175"/>
    </location>
</feature>
<dbReference type="Pfam" id="PF12348">
    <property type="entry name" value="CLASP_N"/>
    <property type="match status" value="1"/>
</dbReference>
<dbReference type="GO" id="GO:1990571">
    <property type="term" value="P:meiotic centromere clustering"/>
    <property type="evidence" value="ECO:0007669"/>
    <property type="project" value="UniProtKB-ARBA"/>
</dbReference>
<proteinExistence type="inferred from homology"/>
<sequence>MDGEPPAEEDFSLIPLIERSQHKASLAALTPETASNWKARISAYTEVSTRAAKTASDTDPFFRPYVTDGQLLRKWCLDANAVAHEKAVEAVLALVQYSGETSARTRSDVMPAIVDKALGSTRTGTKRKGMDLAAMYVEVENTGEGVTADVLVGLDSKQPKIVAGSVSVLKELVEHRRADFDRSFGVSALGNIKPILKSLSKIFAHTDKTVRTEGTGLVLALYTYIGEALTPALSELKPVQMADLQKSFDALNAEGKGASTGKATRWTRKTQRERDANAGADNVAEDEVAEPAAVDPRSFLDPVNVLKLFPADVMDRLASSSWKERVGVLEECNTILADPQNGRISDNNIEAYGSLVSAVGAKCKSDTMVNVVIEGSKLLEGLAKGIGRPFGRYRSVTLSYLLERLKERKVTVVEALGKALDAIFACTTLQDITDDVLTSLKSKNPQVKEMTLRFLHRSLCTTLDAPGKDQVKPLAEALVVLLGDSAESTRSAAADCLGTLMKIVGERTFNPFVEHVGELQMVKVKEAFTKAEIRYRPGAAKPVAGGKSSAAAPIARKTGPPKANGTSVPQSPAIRQTNSIPASPPIKASGKFGGGVPMEEFAPPTRPPPTRFTAKTKPVESEGASGPPAKSAQPAARKAPIAGPSKTAPAPTKSAGPSKSLALSPSEPVKYRFSPEEAASQAEQLIPPQVQTKLVDPAWKVKLEGMDELVTWLSEEGGLEKTESEIIVRFLCKTPGWGEKMFQVAAKMYLALMLVAEKSPTFGRASAALAIGPLTDKLGDIKLKKPAGDALTAFAERTSLAFVLAQGYEPMTKQKAVKAQADALTWIKQQLIEFGIAGIPLRDLITFCKTGLQSPNAGVRSSATQVLVTVRTFVGADISGFLEDLNPQLLTTINNECEKVAGQAAPEPTRTQADLREAAPSSGKAGGKVVPDPLDDLIPRVDLDKLVASTSVIADSKSDAWKTRKDAFQALDELLEVKSNSRLKPNMGEIGTVLRKALGDQNLSVKMLALSIITKISTGMGAPFDKYNRILVAAVCSVCADQKASIRSVALNTLSAMLDASGNLDHMFTGIATSLENPNPALRASVLGWLAEKLQANPPSASADMTPLAASVLSCLEDRNGDVRKGAGSVLPFVVANVGFDHVMDLTSTLKPASKATIVPLINNAKGAVPAKSSGSSTAAAPSAVGTPRAKVVAGTKASAPPSPAARVRSPAPGAGRSIAPPGRSLAMKALSSAPTTRPPSATSDDRPTAYPKSRLGSTRPTSVAPTQPIASPSDSSRTPPFIFSNSDLRAMRVKKDSSRWTLEPSPKSDLSEYLQVQMEATVSPELLALLFSKDHRAEEDYMAGLSQITEFYSGKAAEAYGLEEEEITGRQLANVDLALKYAALKLLGNNSQLISRCLEVIGSVVETLSKSTERLSDTEVKSFVPALVFKLGDAKFVPKLQPIFDSLGTVTATSQVLSLLVQFGLEDKHAGKTCKNETLGLIEKAYKKRGSILRIKDEKGFYDAVARCIQDSGTRQAALSLMANLQLQGGSPVLQNVIDSMPQASKDMLANRKATMVASKAAPATIGGVARASASALAAADTPSRLKKPTALGAVSPGIPKLRRTSLTESPKLGSPRNIPSPSGLKPRSNIPSPAPKKTALSALPRATTQLAQPTSPPDAFSSRLPVQPPRKGSSNLSPLLPQNGFSVPGTDTLAAIDAIRQDDLEEAIDALKTLQELLLERSDTFRSCTSTLVETLGDELNRGFTPPENLLDLPKFRLVKHLLQAVNNLSANQDLMRRLKSQEVYTLIQCLSLRLVQADRLGGAPKELAGFMNQIMIQIMSMAERDLVFRVMFRLFVDLSGDFSETRPDLESEVVAHADLVLKCLWKRCRVIDDDLRHGRVRPGTMLNILEEFTQAVNPMEYRRREKEGVALGELPLRTIKTIMQRIIIYAKENNQEVFDILRGEFGDRAADTIVYSYIFRLHEAAAARLRQRSPQRNTNGHSRPHSPVRPLSVASSEHQQSEADHHRPVSPFTAEIPPAVPEISEAEMLVKGLGFHNQQSQLDKLHDFITANPEKEPEVQKAISAHLSGTVQIYIRRALEQRRQSQSPIHETVSPVRSPNPRPSTLPAKPARRSLAPGPRPSSVAVDKSAPIDDQLSAYKALFNRGQNVSGSGSEGGHGSPGEPLSEILPPQ</sequence>
<keyword evidence="7" id="KW-0498">Mitosis</keyword>
<dbReference type="GO" id="GO:0030951">
    <property type="term" value="P:establishment or maintenance of microtubule cytoskeleton polarity"/>
    <property type="evidence" value="ECO:0007669"/>
    <property type="project" value="InterPro"/>
</dbReference>
<dbReference type="EMBL" id="SDIL01000002">
    <property type="protein sequence ID" value="RXK42278.1"/>
    <property type="molecule type" value="Genomic_DNA"/>
</dbReference>
<dbReference type="InterPro" id="IPR021133">
    <property type="entry name" value="HEAT_type_2"/>
</dbReference>
<feature type="region of interest" description="Disordered" evidence="11">
    <location>
        <begin position="1589"/>
        <end position="1686"/>
    </location>
</feature>
<evidence type="ECO:0000313" key="14">
    <source>
        <dbReference type="Proteomes" id="UP000289152"/>
    </source>
</evidence>
<dbReference type="FunFam" id="1.25.10.10:FF:000068">
    <property type="entry name" value="cytoskeleton-associated protein 5 isoform X1"/>
    <property type="match status" value="1"/>
</dbReference>
<dbReference type="STRING" id="5217.A0A4Q1BVX9"/>
<dbReference type="FunFam" id="1.25.10.10:FF:000019">
    <property type="entry name" value="Cytoskeleton-associated protein 5"/>
    <property type="match status" value="1"/>
</dbReference>
<evidence type="ECO:0000256" key="2">
    <source>
        <dbReference type="ARBA" id="ARBA00009549"/>
    </source>
</evidence>
<dbReference type="Pfam" id="PF21041">
    <property type="entry name" value="XMAP215_CLASP_TOG"/>
    <property type="match status" value="1"/>
</dbReference>